<dbReference type="GO" id="GO:0005634">
    <property type="term" value="C:nucleus"/>
    <property type="evidence" value="ECO:0007669"/>
    <property type="project" value="UniProtKB-SubCell"/>
</dbReference>
<evidence type="ECO:0000259" key="18">
    <source>
        <dbReference type="Pfam" id="PF13649"/>
    </source>
</evidence>
<dbReference type="AlphaFoldDB" id="A0AA39XJF0"/>
<evidence type="ECO:0000256" key="14">
    <source>
        <dbReference type="ARBA" id="ARBA00049303"/>
    </source>
</evidence>
<dbReference type="Pfam" id="PF13649">
    <property type="entry name" value="Methyltransf_25"/>
    <property type="match status" value="1"/>
</dbReference>
<dbReference type="Pfam" id="PF22528">
    <property type="entry name" value="PRMT_C"/>
    <property type="match status" value="1"/>
</dbReference>
<proteinExistence type="predicted"/>
<dbReference type="GO" id="GO:0008270">
    <property type="term" value="F:zinc ion binding"/>
    <property type="evidence" value="ECO:0007669"/>
    <property type="project" value="UniProtKB-KW"/>
</dbReference>
<dbReference type="FunFam" id="3.40.50.150:FF:000034">
    <property type="entry name" value="Protein arginine N-methyltransferase 3"/>
    <property type="match status" value="1"/>
</dbReference>
<dbReference type="InterPro" id="IPR036236">
    <property type="entry name" value="Znf_C2H2_sf"/>
</dbReference>
<comment type="catalytic activity">
    <reaction evidence="14">
        <text>L-arginyl-[protein] + S-adenosyl-L-methionine = N(omega)-methyl-L-arginyl-[protein] + S-adenosyl-L-homocysteine + H(+)</text>
        <dbReference type="Rhea" id="RHEA:48100"/>
        <dbReference type="Rhea" id="RHEA-COMP:10532"/>
        <dbReference type="Rhea" id="RHEA-COMP:11990"/>
        <dbReference type="ChEBI" id="CHEBI:15378"/>
        <dbReference type="ChEBI" id="CHEBI:29965"/>
        <dbReference type="ChEBI" id="CHEBI:57856"/>
        <dbReference type="ChEBI" id="CHEBI:59789"/>
        <dbReference type="ChEBI" id="CHEBI:65280"/>
    </reaction>
    <physiologicalReaction direction="left-to-right" evidence="14">
        <dbReference type="Rhea" id="RHEA:48101"/>
    </physiologicalReaction>
</comment>
<dbReference type="InterPro" id="IPR025799">
    <property type="entry name" value="Arg_MeTrfase"/>
</dbReference>
<dbReference type="GO" id="GO:0042054">
    <property type="term" value="F:histone methyltransferase activity"/>
    <property type="evidence" value="ECO:0007669"/>
    <property type="project" value="TreeGrafter"/>
</dbReference>
<dbReference type="GO" id="GO:0032259">
    <property type="term" value="P:methylation"/>
    <property type="evidence" value="ECO:0007669"/>
    <property type="project" value="UniProtKB-KW"/>
</dbReference>
<feature type="coiled-coil region" evidence="16">
    <location>
        <begin position="168"/>
        <end position="195"/>
    </location>
</feature>
<dbReference type="FunFam" id="2.70.160.11:FF:000016">
    <property type="entry name" value="Protein arginine methyltransferase RmtB"/>
    <property type="match status" value="1"/>
</dbReference>
<reference evidence="21" key="1">
    <citation type="submission" date="2023-06" db="EMBL/GenBank/DDBJ databases">
        <title>Genome-scale phylogeny and comparative genomics of the fungal order Sordariales.</title>
        <authorList>
            <consortium name="Lawrence Berkeley National Laboratory"/>
            <person name="Hensen N."/>
            <person name="Bonometti L."/>
            <person name="Westerberg I."/>
            <person name="Brannstrom I.O."/>
            <person name="Guillou S."/>
            <person name="Cros-Aarteil S."/>
            <person name="Calhoun S."/>
            <person name="Haridas S."/>
            <person name="Kuo A."/>
            <person name="Mondo S."/>
            <person name="Pangilinan J."/>
            <person name="Riley R."/>
            <person name="LaButti K."/>
            <person name="Andreopoulos B."/>
            <person name="Lipzen A."/>
            <person name="Chen C."/>
            <person name="Yanf M."/>
            <person name="Daum C."/>
            <person name="Ng V."/>
            <person name="Clum A."/>
            <person name="Steindorff A."/>
            <person name="Ohm R."/>
            <person name="Martin F."/>
            <person name="Silar P."/>
            <person name="Natvig D."/>
            <person name="Lalanne C."/>
            <person name="Gautier V."/>
            <person name="Ament-velasquez S.L."/>
            <person name="Kruys A."/>
            <person name="Hutchinson M.I."/>
            <person name="Powell A.J."/>
            <person name="Barry K."/>
            <person name="Miller A.N."/>
            <person name="Grigoriev I.V."/>
            <person name="Debuchy R."/>
            <person name="Gladieux P."/>
            <person name="Thoren M.H."/>
            <person name="Johannesson H."/>
        </authorList>
    </citation>
    <scope>NUCLEOTIDE SEQUENCE</scope>
    <source>
        <strain evidence="21">SMH3391-2</strain>
    </source>
</reference>
<keyword evidence="16" id="KW-0175">Coiled coil</keyword>
<dbReference type="SUPFAM" id="SSF53335">
    <property type="entry name" value="S-adenosyl-L-methionine-dependent methyltransferases"/>
    <property type="match status" value="1"/>
</dbReference>
<evidence type="ECO:0000256" key="3">
    <source>
        <dbReference type="ARBA" id="ARBA00011925"/>
    </source>
</evidence>
<evidence type="ECO:0000256" key="11">
    <source>
        <dbReference type="ARBA" id="ARBA00022833"/>
    </source>
</evidence>
<keyword evidence="22" id="KW-1185">Reference proteome</keyword>
<gene>
    <name evidence="21" type="ORF">B0T17DRAFT_502693</name>
</gene>
<keyword evidence="9" id="KW-0479">Metal-binding</keyword>
<keyword evidence="4" id="KW-0963">Cytoplasm</keyword>
<dbReference type="InterPro" id="IPR041698">
    <property type="entry name" value="Methyltransf_25"/>
</dbReference>
<accession>A0AA39XJF0</accession>
<evidence type="ECO:0000256" key="9">
    <source>
        <dbReference type="ARBA" id="ARBA00022723"/>
    </source>
</evidence>
<evidence type="ECO:0000256" key="13">
    <source>
        <dbReference type="ARBA" id="ARBA00047384"/>
    </source>
</evidence>
<dbReference type="GO" id="GO:0035242">
    <property type="term" value="F:protein-arginine omega-N asymmetric methyltransferase activity"/>
    <property type="evidence" value="ECO:0007669"/>
    <property type="project" value="UniProtKB-EC"/>
</dbReference>
<evidence type="ECO:0000256" key="7">
    <source>
        <dbReference type="ARBA" id="ARBA00022679"/>
    </source>
</evidence>
<dbReference type="PANTHER" id="PTHR11006">
    <property type="entry name" value="PROTEIN ARGININE N-METHYLTRANSFERASE"/>
    <property type="match status" value="1"/>
</dbReference>
<dbReference type="EC" id="2.1.1.319" evidence="3"/>
<name>A0AA39XJF0_9PEZI</name>
<comment type="catalytic activity">
    <reaction evidence="13">
        <text>L-arginyl-[protein] + 2 S-adenosyl-L-methionine = N(omega),N(omega)-dimethyl-L-arginyl-[protein] + 2 S-adenosyl-L-homocysteine + 2 H(+)</text>
        <dbReference type="Rhea" id="RHEA:48096"/>
        <dbReference type="Rhea" id="RHEA-COMP:10532"/>
        <dbReference type="Rhea" id="RHEA-COMP:11991"/>
        <dbReference type="ChEBI" id="CHEBI:15378"/>
        <dbReference type="ChEBI" id="CHEBI:29965"/>
        <dbReference type="ChEBI" id="CHEBI:57856"/>
        <dbReference type="ChEBI" id="CHEBI:59789"/>
        <dbReference type="ChEBI" id="CHEBI:61897"/>
        <dbReference type="EC" id="2.1.1.319"/>
    </reaction>
    <physiologicalReaction direction="left-to-right" evidence="13">
        <dbReference type="Rhea" id="RHEA:48097"/>
    </physiologicalReaction>
</comment>
<dbReference type="Pfam" id="PF21137">
    <property type="entry name" value="ANM3_C2H2_Zf"/>
    <property type="match status" value="1"/>
</dbReference>
<comment type="caution">
    <text evidence="21">The sequence shown here is derived from an EMBL/GenBank/DDBJ whole genome shotgun (WGS) entry which is preliminary data.</text>
</comment>
<evidence type="ECO:0000259" key="20">
    <source>
        <dbReference type="Pfam" id="PF22528"/>
    </source>
</evidence>
<sequence>MAEKDPHNDLSDVSSSSDEEEWLDADREEDDEQETVAVISLLDDRVFPDALSMIAHCKDKYGLDFLGVRDRLQLDFYGTIKLINYIRQRVHEGATVSETDITTETLEDDRYLKPVLDDDALILCLDDLPEPKGAADAALSMMGDAIALPVGGGIGSGESALATEAPGVDTLLQKNAELQAELEQLSKQFGNYRLAVQQTLDQRWQADDVADDASPAAAGKDGTVAAGEVKKDDSEYYFESYAHNDIHEVMLKDAVRTNAYRDFIYENKHLFAGKVVLDIGCGTGILSMFCARAGAKQVIAVDNSDILNKARENIFNNGLSDVITCVKGKIEEVILPVKKVDIIVSEWMGYCLLYEAMLPSILYARDRYLEPETGLLVPSHASIWIAPLSDSDYVSDHITYWRDVYGFDFKAMQDGIYADTRPQIMPASAICGTPSAFRFLDLHTVTVEDLVFEAKWQSTLSDNVEALDGFIVWFDMFFATSRSDKTIEPTVTAQEWAASSPDHISFTTGPFGTETHWKQGVLLLDRTKVKEFETAPGKKIAGEITYATADNHARGLTLKVAWGSEEQEKQVQTWKLH</sequence>
<evidence type="ECO:0000256" key="2">
    <source>
        <dbReference type="ARBA" id="ARBA00004514"/>
    </source>
</evidence>
<feature type="domain" description="Protein arginine N-methyltransferase" evidence="20">
    <location>
        <begin position="380"/>
        <end position="565"/>
    </location>
</feature>
<keyword evidence="6 15" id="KW-0489">Methyltransferase</keyword>
<dbReference type="Proteomes" id="UP001174934">
    <property type="component" value="Unassembled WGS sequence"/>
</dbReference>
<evidence type="ECO:0000256" key="12">
    <source>
        <dbReference type="ARBA" id="ARBA00023242"/>
    </source>
</evidence>
<feature type="domain" description="Protein arginine N-methyltransferase 3-like C2H2 zinc finger" evidence="19">
    <location>
        <begin position="70"/>
        <end position="114"/>
    </location>
</feature>
<evidence type="ECO:0000256" key="1">
    <source>
        <dbReference type="ARBA" id="ARBA00004123"/>
    </source>
</evidence>
<feature type="compositionally biased region" description="Acidic residues" evidence="17">
    <location>
        <begin position="17"/>
        <end position="31"/>
    </location>
</feature>
<keyword evidence="11" id="KW-0862">Zinc</keyword>
<feature type="compositionally biased region" description="Basic and acidic residues" evidence="17">
    <location>
        <begin position="1"/>
        <end position="10"/>
    </location>
</feature>
<dbReference type="InterPro" id="IPR029063">
    <property type="entry name" value="SAM-dependent_MTases_sf"/>
</dbReference>
<keyword evidence="7 15" id="KW-0808">Transferase</keyword>
<protein>
    <recommendedName>
        <fullName evidence="3">type I protein arginine methyltransferase</fullName>
        <ecNumber evidence="3">2.1.1.319</ecNumber>
    </recommendedName>
</protein>
<evidence type="ECO:0000256" key="17">
    <source>
        <dbReference type="SAM" id="MobiDB-lite"/>
    </source>
</evidence>
<evidence type="ECO:0000256" key="10">
    <source>
        <dbReference type="ARBA" id="ARBA00022771"/>
    </source>
</evidence>
<dbReference type="PANTHER" id="PTHR11006:SF116">
    <property type="entry name" value="PROTEIN METHYLTRANSFERASE"/>
    <property type="match status" value="1"/>
</dbReference>
<dbReference type="Gene3D" id="3.40.50.150">
    <property type="entry name" value="Vaccinia Virus protein VP39"/>
    <property type="match status" value="1"/>
</dbReference>
<evidence type="ECO:0000256" key="16">
    <source>
        <dbReference type="SAM" id="Coils"/>
    </source>
</evidence>
<keyword evidence="5" id="KW-0597">Phosphoprotein</keyword>
<keyword evidence="8 15" id="KW-0949">S-adenosyl-L-methionine</keyword>
<feature type="domain" description="Methyltransferase" evidence="18">
    <location>
        <begin position="276"/>
        <end position="370"/>
    </location>
</feature>
<dbReference type="PROSITE" id="PS51678">
    <property type="entry name" value="SAM_MT_PRMT"/>
    <property type="match status" value="1"/>
</dbReference>
<evidence type="ECO:0000256" key="8">
    <source>
        <dbReference type="ARBA" id="ARBA00022691"/>
    </source>
</evidence>
<evidence type="ECO:0000313" key="22">
    <source>
        <dbReference type="Proteomes" id="UP001174934"/>
    </source>
</evidence>
<organism evidence="21 22">
    <name type="scientific">Bombardia bombarda</name>
    <dbReference type="NCBI Taxonomy" id="252184"/>
    <lineage>
        <taxon>Eukaryota</taxon>
        <taxon>Fungi</taxon>
        <taxon>Dikarya</taxon>
        <taxon>Ascomycota</taxon>
        <taxon>Pezizomycotina</taxon>
        <taxon>Sordariomycetes</taxon>
        <taxon>Sordariomycetidae</taxon>
        <taxon>Sordariales</taxon>
        <taxon>Lasiosphaeriaceae</taxon>
        <taxon>Bombardia</taxon>
    </lineage>
</organism>
<dbReference type="Gene3D" id="2.70.160.11">
    <property type="entry name" value="Hnrnp arginine n-methyltransferase1"/>
    <property type="match status" value="1"/>
</dbReference>
<feature type="region of interest" description="Disordered" evidence="17">
    <location>
        <begin position="1"/>
        <end position="31"/>
    </location>
</feature>
<evidence type="ECO:0000259" key="19">
    <source>
        <dbReference type="Pfam" id="PF21137"/>
    </source>
</evidence>
<evidence type="ECO:0000256" key="5">
    <source>
        <dbReference type="ARBA" id="ARBA00022553"/>
    </source>
</evidence>
<evidence type="ECO:0000256" key="6">
    <source>
        <dbReference type="ARBA" id="ARBA00022603"/>
    </source>
</evidence>
<evidence type="ECO:0000256" key="15">
    <source>
        <dbReference type="PROSITE-ProRule" id="PRU01015"/>
    </source>
</evidence>
<keyword evidence="10" id="KW-0863">Zinc-finger</keyword>
<comment type="subcellular location">
    <subcellularLocation>
        <location evidence="2">Cytoplasm</location>
        <location evidence="2">Cytosol</location>
    </subcellularLocation>
    <subcellularLocation>
        <location evidence="1">Nucleus</location>
    </subcellularLocation>
</comment>
<evidence type="ECO:0000256" key="4">
    <source>
        <dbReference type="ARBA" id="ARBA00022490"/>
    </source>
</evidence>
<evidence type="ECO:0000313" key="21">
    <source>
        <dbReference type="EMBL" id="KAK0635114.1"/>
    </source>
</evidence>
<dbReference type="CDD" id="cd02440">
    <property type="entry name" value="AdoMet_MTases"/>
    <property type="match status" value="1"/>
</dbReference>
<dbReference type="InterPro" id="IPR049482">
    <property type="entry name" value="ANM3-like_C2H2_Zf"/>
</dbReference>
<dbReference type="GO" id="GO:0005829">
    <property type="term" value="C:cytosol"/>
    <property type="evidence" value="ECO:0007669"/>
    <property type="project" value="UniProtKB-SubCell"/>
</dbReference>
<keyword evidence="12" id="KW-0539">Nucleus</keyword>
<dbReference type="SUPFAM" id="SSF57667">
    <property type="entry name" value="beta-beta-alpha zinc fingers"/>
    <property type="match status" value="1"/>
</dbReference>
<dbReference type="EMBL" id="JAULSR010000001">
    <property type="protein sequence ID" value="KAK0635114.1"/>
    <property type="molecule type" value="Genomic_DNA"/>
</dbReference>
<dbReference type="InterPro" id="IPR055135">
    <property type="entry name" value="PRMT_dom"/>
</dbReference>